<evidence type="ECO:0000313" key="1">
    <source>
        <dbReference type="EMBL" id="CAB4121940.1"/>
    </source>
</evidence>
<name>A0A6J5KP82_9CAUD</name>
<proteinExistence type="predicted"/>
<dbReference type="EMBL" id="LR796157">
    <property type="protein sequence ID" value="CAB4121940.1"/>
    <property type="molecule type" value="Genomic_DNA"/>
</dbReference>
<accession>A0A6J5KP82</accession>
<reference evidence="1" key="1">
    <citation type="submission" date="2020-04" db="EMBL/GenBank/DDBJ databases">
        <authorList>
            <person name="Chiriac C."/>
            <person name="Salcher M."/>
            <person name="Ghai R."/>
            <person name="Kavagutti S V."/>
        </authorList>
    </citation>
    <scope>NUCLEOTIDE SEQUENCE</scope>
</reference>
<protein>
    <submittedName>
        <fullName evidence="1">Uncharacterized protein</fullName>
    </submittedName>
</protein>
<gene>
    <name evidence="1" type="ORF">UFOVP27_26</name>
</gene>
<organism evidence="1">
    <name type="scientific">uncultured Caudovirales phage</name>
    <dbReference type="NCBI Taxonomy" id="2100421"/>
    <lineage>
        <taxon>Viruses</taxon>
        <taxon>Duplodnaviria</taxon>
        <taxon>Heunggongvirae</taxon>
        <taxon>Uroviricota</taxon>
        <taxon>Caudoviricetes</taxon>
        <taxon>Peduoviridae</taxon>
        <taxon>Maltschvirus</taxon>
        <taxon>Maltschvirus maltsch</taxon>
    </lineage>
</organism>
<sequence length="88" mass="9505">MAKVTKTLNATLTKNTAVEKGGAWLLTIDCCGDTTHSAWANPSAAKRYLKQYVLDNTPRKSIKMVVQASNDAGKPTHLSGELTWKADA</sequence>